<feature type="compositionally biased region" description="Basic and acidic residues" evidence="1">
    <location>
        <begin position="12"/>
        <end position="22"/>
    </location>
</feature>
<evidence type="ECO:0000313" key="2">
    <source>
        <dbReference type="EMBL" id="WMV14102.1"/>
    </source>
</evidence>
<dbReference type="AlphaFoldDB" id="A0AAF0Q0B6"/>
<name>A0AAF0Q0B6_SOLVR</name>
<evidence type="ECO:0000313" key="3">
    <source>
        <dbReference type="Proteomes" id="UP001234989"/>
    </source>
</evidence>
<sequence length="55" mass="6507">MDTNLQKRMKRAERTKNSREPSSEGESQFGDRKEQSACRPKLQNLKMLKAKVERR</sequence>
<proteinExistence type="predicted"/>
<feature type="region of interest" description="Disordered" evidence="1">
    <location>
        <begin position="1"/>
        <end position="55"/>
    </location>
</feature>
<dbReference type="EMBL" id="CP133613">
    <property type="protein sequence ID" value="WMV14102.1"/>
    <property type="molecule type" value="Genomic_DNA"/>
</dbReference>
<protein>
    <submittedName>
        <fullName evidence="2">Uncharacterized protein</fullName>
    </submittedName>
</protein>
<dbReference type="Proteomes" id="UP001234989">
    <property type="component" value="Chromosome 2"/>
</dbReference>
<organism evidence="2 3">
    <name type="scientific">Solanum verrucosum</name>
    <dbReference type="NCBI Taxonomy" id="315347"/>
    <lineage>
        <taxon>Eukaryota</taxon>
        <taxon>Viridiplantae</taxon>
        <taxon>Streptophyta</taxon>
        <taxon>Embryophyta</taxon>
        <taxon>Tracheophyta</taxon>
        <taxon>Spermatophyta</taxon>
        <taxon>Magnoliopsida</taxon>
        <taxon>eudicotyledons</taxon>
        <taxon>Gunneridae</taxon>
        <taxon>Pentapetalae</taxon>
        <taxon>asterids</taxon>
        <taxon>lamiids</taxon>
        <taxon>Solanales</taxon>
        <taxon>Solanaceae</taxon>
        <taxon>Solanoideae</taxon>
        <taxon>Solaneae</taxon>
        <taxon>Solanum</taxon>
    </lineage>
</organism>
<reference evidence="2" key="1">
    <citation type="submission" date="2023-08" db="EMBL/GenBank/DDBJ databases">
        <title>A de novo genome assembly of Solanum verrucosum Schlechtendal, a Mexican diploid species geographically isolated from the other diploid A-genome species in potato relatives.</title>
        <authorList>
            <person name="Hosaka K."/>
        </authorList>
    </citation>
    <scope>NUCLEOTIDE SEQUENCE</scope>
    <source>
        <tissue evidence="2">Young leaves</tissue>
    </source>
</reference>
<gene>
    <name evidence="2" type="ORF">MTR67_007487</name>
</gene>
<accession>A0AAF0Q0B6</accession>
<keyword evidence="3" id="KW-1185">Reference proteome</keyword>
<evidence type="ECO:0000256" key="1">
    <source>
        <dbReference type="SAM" id="MobiDB-lite"/>
    </source>
</evidence>